<evidence type="ECO:0000313" key="1">
    <source>
        <dbReference type="EMBL" id="QPI16470.1"/>
    </source>
</evidence>
<dbReference type="EMBL" id="MW030561">
    <property type="protein sequence ID" value="QPI16470.1"/>
    <property type="molecule type" value="Genomic_DNA"/>
</dbReference>
<organism evidence="1">
    <name type="scientific">Virus NIOZ-UU157</name>
    <dbReference type="NCBI Taxonomy" id="2763269"/>
    <lineage>
        <taxon>Viruses</taxon>
    </lineage>
</organism>
<protein>
    <submittedName>
        <fullName evidence="1">Uncharacterized protein</fullName>
    </submittedName>
</protein>
<gene>
    <name evidence="1" type="ORF">NIOZUU157_00368</name>
</gene>
<name>A0A7S9SU48_9VIRU</name>
<reference evidence="1" key="1">
    <citation type="submission" date="2020-08" db="EMBL/GenBank/DDBJ databases">
        <title>Bridging the membrane lipid divide: bacteria of the FCB group superphylum have the potential to synthesize archaeal ether lipids.</title>
        <authorList>
            <person name="Villanueva L."/>
            <person name="von Meijenfeldt F.A.B."/>
            <person name="Westbye A.B."/>
            <person name="Yadav S."/>
            <person name="Hopmans E.C."/>
            <person name="Dutilh B.E."/>
            <person name="Sinninghe Damste J.S."/>
        </authorList>
    </citation>
    <scope>NUCLEOTIDE SEQUENCE</scope>
    <source>
        <strain evidence="1">NIOZ-UU157</strain>
    </source>
</reference>
<sequence length="109" mass="13136">MIKRLENSSLQDHTFHGHYFETSKEDLEKVCGPVMYNDDDSDEVTQNEWEMTTEDGTTFTIYDYKEFRSYEDYEKIEWHIGTENRFGSKKAYEAVYRAFHLHPKITYNI</sequence>
<proteinExistence type="predicted"/>
<accession>A0A7S9SU48</accession>